<keyword evidence="1" id="KW-0472">Membrane</keyword>
<feature type="transmembrane region" description="Helical" evidence="1">
    <location>
        <begin position="6"/>
        <end position="26"/>
    </location>
</feature>
<keyword evidence="1" id="KW-1133">Transmembrane helix</keyword>
<sequence length="315" mass="36958">MVRKYAASFVFSILNVFTILIPMFMLGQEIRLFRVQDFNLNGAVKSCMVITNYGKEEYQFNRQGILTKAITRYNEGDYDITLYKIKDTVLLEKRLENYRDGVFVPNTSIANLYAIDTTDGKKITERIISYNKEFLDQYEYGYDEEGKLITIKRINDRGIDETIITYEENNGELTETHYLDEVILKSIRTSVREGDKLSKQKIILTKEFLEGEPYKALEQTFNSRGNLLSEINFTFNRAKNSFEPIENKTYEYNLQGDLIAEKVKSGKSNMEKNYHYQYDGGEKKNWIRQIVTPNNTYTSRKIQYYSKVQSLESKM</sequence>
<dbReference type="EMBL" id="BMWP01000009">
    <property type="protein sequence ID" value="GGW32523.1"/>
    <property type="molecule type" value="Genomic_DNA"/>
</dbReference>
<evidence type="ECO:0000256" key="1">
    <source>
        <dbReference type="SAM" id="Phobius"/>
    </source>
</evidence>
<reference evidence="2" key="2">
    <citation type="submission" date="2020-09" db="EMBL/GenBank/DDBJ databases">
        <authorList>
            <person name="Sun Q."/>
            <person name="Kim S."/>
        </authorList>
    </citation>
    <scope>NUCLEOTIDE SEQUENCE</scope>
    <source>
        <strain evidence="2">KCTC 12113</strain>
    </source>
</reference>
<name>A0A918IX58_9FLAO</name>
<comment type="caution">
    <text evidence="2">The sequence shown here is derived from an EMBL/GenBank/DDBJ whole genome shotgun (WGS) entry which is preliminary data.</text>
</comment>
<evidence type="ECO:0000313" key="3">
    <source>
        <dbReference type="Proteomes" id="UP000634668"/>
    </source>
</evidence>
<accession>A0A918IX58</accession>
<gene>
    <name evidence="2" type="ORF">GCM10007383_17060</name>
</gene>
<organism evidence="2 3">
    <name type="scientific">Arenibacter certesii</name>
    <dbReference type="NCBI Taxonomy" id="228955"/>
    <lineage>
        <taxon>Bacteria</taxon>
        <taxon>Pseudomonadati</taxon>
        <taxon>Bacteroidota</taxon>
        <taxon>Flavobacteriia</taxon>
        <taxon>Flavobacteriales</taxon>
        <taxon>Flavobacteriaceae</taxon>
        <taxon>Arenibacter</taxon>
    </lineage>
</organism>
<dbReference type="RefSeq" id="WP_034234673.1">
    <property type="nucleotide sequence ID" value="NZ_BMWP01000009.1"/>
</dbReference>
<protein>
    <recommendedName>
        <fullName evidence="4">YD repeat-containing protein</fullName>
    </recommendedName>
</protein>
<evidence type="ECO:0000313" key="2">
    <source>
        <dbReference type="EMBL" id="GGW32523.1"/>
    </source>
</evidence>
<proteinExistence type="predicted"/>
<keyword evidence="1" id="KW-0812">Transmembrane</keyword>
<reference evidence="2" key="1">
    <citation type="journal article" date="2014" name="Int. J. Syst. Evol. Microbiol.">
        <title>Complete genome sequence of Corynebacterium casei LMG S-19264T (=DSM 44701T), isolated from a smear-ripened cheese.</title>
        <authorList>
            <consortium name="US DOE Joint Genome Institute (JGI-PGF)"/>
            <person name="Walter F."/>
            <person name="Albersmeier A."/>
            <person name="Kalinowski J."/>
            <person name="Ruckert C."/>
        </authorList>
    </citation>
    <scope>NUCLEOTIDE SEQUENCE</scope>
    <source>
        <strain evidence="2">KCTC 12113</strain>
    </source>
</reference>
<keyword evidence="3" id="KW-1185">Reference proteome</keyword>
<dbReference type="AlphaFoldDB" id="A0A918IX58"/>
<dbReference type="Proteomes" id="UP000634668">
    <property type="component" value="Unassembled WGS sequence"/>
</dbReference>
<evidence type="ECO:0008006" key="4">
    <source>
        <dbReference type="Google" id="ProtNLM"/>
    </source>
</evidence>